<feature type="compositionally biased region" description="Low complexity" evidence="1">
    <location>
        <begin position="80"/>
        <end position="94"/>
    </location>
</feature>
<dbReference type="EMBL" id="MJFZ01000034">
    <property type="protein sequence ID" value="RAW41233.1"/>
    <property type="molecule type" value="Genomic_DNA"/>
</dbReference>
<name>A0A329SVT7_9STRA</name>
<accession>A0A329SVT7</accession>
<sequence length="104" mass="11432">MSSATSERNYSTFGFVHSKLKSRLSTEKVSKLVYIKTNALQLGLNSAIEMVDAAGDDVEAIETDEDARIVLQRTPSSTKLTKLAKTATRTTSTPMNQMTDAEMR</sequence>
<feature type="compositionally biased region" description="Polar residues" evidence="1">
    <location>
        <begin position="95"/>
        <end position="104"/>
    </location>
</feature>
<evidence type="ECO:0000313" key="5">
    <source>
        <dbReference type="Proteomes" id="UP000251314"/>
    </source>
</evidence>
<dbReference type="AlphaFoldDB" id="A0A329SVT7"/>
<dbReference type="Proteomes" id="UP000251314">
    <property type="component" value="Unassembled WGS sequence"/>
</dbReference>
<dbReference type="InterPro" id="IPR012337">
    <property type="entry name" value="RNaseH-like_sf"/>
</dbReference>
<reference evidence="4 5" key="1">
    <citation type="submission" date="2018-01" db="EMBL/GenBank/DDBJ databases">
        <title>Draft genome of the strawberry crown rot pathogen Phytophthora cactorum.</title>
        <authorList>
            <person name="Armitage A.D."/>
            <person name="Lysoe E."/>
            <person name="Nellist C.F."/>
            <person name="Harrison R.J."/>
            <person name="Brurberg M.B."/>
        </authorList>
    </citation>
    <scope>NUCLEOTIDE SEQUENCE [LARGE SCALE GENOMIC DNA]</scope>
    <source>
        <strain evidence="4 5">10300</strain>
    </source>
</reference>
<dbReference type="OrthoDB" id="123865at2759"/>
<evidence type="ECO:0000256" key="1">
    <source>
        <dbReference type="SAM" id="MobiDB-lite"/>
    </source>
</evidence>
<gene>
    <name evidence="3" type="ORF">JG687_00010696</name>
    <name evidence="4" type="ORF">PC110_g2593</name>
    <name evidence="2" type="ORF">PC117_g1776</name>
</gene>
<organism evidence="4 5">
    <name type="scientific">Phytophthora cactorum</name>
    <dbReference type="NCBI Taxonomy" id="29920"/>
    <lineage>
        <taxon>Eukaryota</taxon>
        <taxon>Sar</taxon>
        <taxon>Stramenopiles</taxon>
        <taxon>Oomycota</taxon>
        <taxon>Peronosporomycetes</taxon>
        <taxon>Peronosporales</taxon>
        <taxon>Peronosporaceae</taxon>
        <taxon>Phytophthora</taxon>
    </lineage>
</organism>
<evidence type="ECO:0008006" key="6">
    <source>
        <dbReference type="Google" id="ProtNLM"/>
    </source>
</evidence>
<comment type="caution">
    <text evidence="4">The sequence shown here is derived from an EMBL/GenBank/DDBJ whole genome shotgun (WGS) entry which is preliminary data.</text>
</comment>
<dbReference type="EMBL" id="JAENGZ010000616">
    <property type="protein sequence ID" value="KAG6956273.1"/>
    <property type="molecule type" value="Genomic_DNA"/>
</dbReference>
<evidence type="ECO:0000313" key="3">
    <source>
        <dbReference type="EMBL" id="KAG6956273.1"/>
    </source>
</evidence>
<evidence type="ECO:0000313" key="2">
    <source>
        <dbReference type="EMBL" id="KAG2953816.1"/>
    </source>
</evidence>
<evidence type="ECO:0000313" key="4">
    <source>
        <dbReference type="EMBL" id="RAW41233.1"/>
    </source>
</evidence>
<keyword evidence="5" id="KW-1185">Reference proteome</keyword>
<dbReference type="Proteomes" id="UP000736787">
    <property type="component" value="Unassembled WGS sequence"/>
</dbReference>
<dbReference type="Proteomes" id="UP000688947">
    <property type="component" value="Unassembled WGS sequence"/>
</dbReference>
<dbReference type="VEuPathDB" id="FungiDB:PC110_g2593"/>
<reference evidence="2" key="2">
    <citation type="submission" date="2018-10" db="EMBL/GenBank/DDBJ databases">
        <title>Effector identification in a new, highly contiguous assembly of the strawberry crown rot pathogen Phytophthora cactorum.</title>
        <authorList>
            <person name="Armitage A.D."/>
            <person name="Nellist C.F."/>
            <person name="Bates H."/>
            <person name="Vickerstaff R.J."/>
            <person name="Harrison R.J."/>
        </authorList>
    </citation>
    <scope>NUCLEOTIDE SEQUENCE</scope>
    <source>
        <strain evidence="2">4040</strain>
    </source>
</reference>
<proteinExistence type="predicted"/>
<dbReference type="SUPFAM" id="SSF53098">
    <property type="entry name" value="Ribonuclease H-like"/>
    <property type="match status" value="1"/>
</dbReference>
<reference evidence="3" key="3">
    <citation type="submission" date="2021-01" db="EMBL/GenBank/DDBJ databases">
        <title>Phytophthora aleatoria, a newly-described species from Pinus radiata is distinct from Phytophthora cactorum isolates based on comparative genomics.</title>
        <authorList>
            <person name="Mcdougal R."/>
            <person name="Panda P."/>
            <person name="Williams N."/>
            <person name="Studholme D.J."/>
        </authorList>
    </citation>
    <scope>NUCLEOTIDE SEQUENCE</scope>
    <source>
        <strain evidence="3">NZFS 3830</strain>
    </source>
</reference>
<dbReference type="EMBL" id="RCMK01000021">
    <property type="protein sequence ID" value="KAG2953816.1"/>
    <property type="molecule type" value="Genomic_DNA"/>
</dbReference>
<feature type="region of interest" description="Disordered" evidence="1">
    <location>
        <begin position="80"/>
        <end position="104"/>
    </location>
</feature>
<protein>
    <recommendedName>
        <fullName evidence="6">HAT C-terminal dimerisation domain-containing protein</fullName>
    </recommendedName>
</protein>